<feature type="compositionally biased region" description="Low complexity" evidence="9">
    <location>
        <begin position="837"/>
        <end position="851"/>
    </location>
</feature>
<evidence type="ECO:0000256" key="4">
    <source>
        <dbReference type="ARBA" id="ARBA00007210"/>
    </source>
</evidence>
<feature type="compositionally biased region" description="Acidic residues" evidence="9">
    <location>
        <begin position="348"/>
        <end position="357"/>
    </location>
</feature>
<dbReference type="PROSITE" id="PS50003">
    <property type="entry name" value="PH_DOMAIN"/>
    <property type="match status" value="1"/>
</dbReference>
<evidence type="ECO:0000256" key="2">
    <source>
        <dbReference type="ARBA" id="ARBA00004556"/>
    </source>
</evidence>
<dbReference type="SUPFAM" id="SSF74788">
    <property type="entry name" value="Cullin repeat-like"/>
    <property type="match status" value="1"/>
</dbReference>
<feature type="compositionally biased region" description="Gly residues" evidence="9">
    <location>
        <begin position="881"/>
        <end position="892"/>
    </location>
</feature>
<dbReference type="InterPro" id="IPR011993">
    <property type="entry name" value="PH-like_dom_sf"/>
</dbReference>
<evidence type="ECO:0000259" key="10">
    <source>
        <dbReference type="PROSITE" id="PS50003"/>
    </source>
</evidence>
<dbReference type="Proteomes" id="UP001142055">
    <property type="component" value="Chromosome 1"/>
</dbReference>
<dbReference type="InterPro" id="IPR033961">
    <property type="entry name" value="Exo84"/>
</dbReference>
<proteinExistence type="inferred from homology"/>
<protein>
    <recommendedName>
        <fullName evidence="5">Exocyst complex component 8</fullName>
    </recommendedName>
</protein>
<keyword evidence="12" id="KW-1185">Reference proteome</keyword>
<feature type="region of interest" description="Disordered" evidence="9">
    <location>
        <begin position="837"/>
        <end position="903"/>
    </location>
</feature>
<dbReference type="Gene3D" id="2.30.29.30">
    <property type="entry name" value="Pleckstrin-homology domain (PH domain)/Phosphotyrosine-binding domain (PTB)"/>
    <property type="match status" value="1"/>
</dbReference>
<evidence type="ECO:0000313" key="11">
    <source>
        <dbReference type="EMBL" id="KAJ6225708.1"/>
    </source>
</evidence>
<comment type="caution">
    <text evidence="11">The sequence shown here is derived from an EMBL/GenBank/DDBJ whole genome shotgun (WGS) entry which is preliminary data.</text>
</comment>
<feature type="region of interest" description="Disordered" evidence="9">
    <location>
        <begin position="539"/>
        <end position="561"/>
    </location>
</feature>
<dbReference type="PANTHER" id="PTHR21426">
    <property type="entry name" value="EXOCYST COMPLEX COMPONENT 8"/>
    <property type="match status" value="1"/>
</dbReference>
<evidence type="ECO:0000256" key="8">
    <source>
        <dbReference type="ARBA" id="ARBA00022927"/>
    </source>
</evidence>
<sequence length="903" mass="102719">MTNYGNLQQNTMHNRDRLFDPIRYVTDLTSKPSVTLESLLHARKTVQNYADETNTQLKKNVYKNYQLFIDTSKEISYLKKEMSQLYKLLSDENKLLDSMMAISIGGSKVGLTPSEKKEALEKVKEERERKMLQMTKTNINGPLPTKEFKSILDSIEGGAGIIENKQDSLVYFEGEVIELDDQQDYRELNTLYLVLLNDSLIMNTILPYDRNVPKIGGISNPSGNRKYKFQSIIDLETIAVVNVKDRRFPKFEMAFKVLMSATTKVFLTTSSNKKKAWMEAFEIAKKYRRTSSRLHRRDTMIFSPSSEPSNSSMMTCSNAESGYMSAPMVNESKSPSTTYSGAGLNPFEEPELEEDDEADPELPYWLVELPDDLDVYIAQRNFEEAVKLVSRAHEHFFLYPKWSDNQSQADLKLKIDNKISELVEALTSELNVAPDRSLQTGPRASRRAVSLLLRLGKSSLAIRLFLDQRTKLLKHYFKQYKTSDGATLNFMKRMSNLYFSHMAETSKEFLRAFEIDANELGVGALRNFELDNPLDMNSNNKWNRRNSDDVNIDEPNSGHSASPPTISFSHAALACLNTWNYRQFKEEYLELFKRYVFISGISRDIAVECIDIAHHQCTKLRHVIGVDFTFVLSKELKTHIKILIEEIQTQLIDAIVLRSEEPKDSKDFRITKESLQEQVFDSKQKLVKFNTEMAELDINIEDWVHESVDERYDPPKKIYLLQLTANTTAFAKLYLNSLKDLLKLTTHPTTVKQINEVLITGFKKQMVHTSKCLRSRVNGINGNPDLVRLNIAFLLDRLIPVVIGKYCKKLELRSFNDLQMLSKDYAYLKDANSKVTTSFSTSSTPKSGSPFNSPIPTPRARKTTQIHVNGKNNGSEPSSDSGGGGGGGGNGSNNGNWTIGTYL</sequence>
<dbReference type="Pfam" id="PF16528">
    <property type="entry name" value="Exo84_C"/>
    <property type="match status" value="1"/>
</dbReference>
<accession>A0A9Q0MGQ1</accession>
<feature type="domain" description="PH" evidence="10">
    <location>
        <begin position="169"/>
        <end position="286"/>
    </location>
</feature>
<dbReference type="InterPro" id="IPR042560">
    <property type="entry name" value="Exo84_C_2"/>
</dbReference>
<dbReference type="GO" id="GO:0000145">
    <property type="term" value="C:exocyst"/>
    <property type="evidence" value="ECO:0007669"/>
    <property type="project" value="InterPro"/>
</dbReference>
<dbReference type="AlphaFoldDB" id="A0A9Q0MGQ1"/>
<comment type="function">
    <text evidence="1">Component of the exocyst complex involved in the docking of exocytic vesicles with fusion sites on the plasma membrane.</text>
</comment>
<comment type="similarity">
    <text evidence="4">Belongs to the EXO84 family.</text>
</comment>
<comment type="subcellular location">
    <subcellularLocation>
        <location evidence="3">Cell projection</location>
        <location evidence="3">Growth cone</location>
    </subcellularLocation>
    <subcellularLocation>
        <location evidence="2">Cytoplasm</location>
        <location evidence="2">Perinuclear region</location>
    </subcellularLocation>
</comment>
<dbReference type="InterPro" id="IPR032403">
    <property type="entry name" value="Exo84_C"/>
</dbReference>
<dbReference type="Gene3D" id="1.20.58.1220">
    <property type="entry name" value="Exo84p, C-terminal helical domain"/>
    <property type="match status" value="1"/>
</dbReference>
<dbReference type="GO" id="GO:0015031">
    <property type="term" value="P:protein transport"/>
    <property type="evidence" value="ECO:0007669"/>
    <property type="project" value="UniProtKB-KW"/>
</dbReference>
<keyword evidence="7" id="KW-0268">Exocytosis</keyword>
<name>A0A9Q0MGQ1_BLOTA</name>
<reference evidence="11" key="1">
    <citation type="submission" date="2022-12" db="EMBL/GenBank/DDBJ databases">
        <title>Genome assemblies of Blomia tropicalis.</title>
        <authorList>
            <person name="Cui Y."/>
        </authorList>
    </citation>
    <scope>NUCLEOTIDE SEQUENCE</scope>
    <source>
        <tissue evidence="11">Adult mites</tissue>
    </source>
</reference>
<dbReference type="InterPro" id="IPR001849">
    <property type="entry name" value="PH_domain"/>
</dbReference>
<dbReference type="GO" id="GO:0030426">
    <property type="term" value="C:growth cone"/>
    <property type="evidence" value="ECO:0007669"/>
    <property type="project" value="UniProtKB-SubCell"/>
</dbReference>
<evidence type="ECO:0000256" key="5">
    <source>
        <dbReference type="ARBA" id="ARBA00017509"/>
    </source>
</evidence>
<keyword evidence="8" id="KW-0653">Protein transport</keyword>
<organism evidence="11 12">
    <name type="scientific">Blomia tropicalis</name>
    <name type="common">Mite</name>
    <dbReference type="NCBI Taxonomy" id="40697"/>
    <lineage>
        <taxon>Eukaryota</taxon>
        <taxon>Metazoa</taxon>
        <taxon>Ecdysozoa</taxon>
        <taxon>Arthropoda</taxon>
        <taxon>Chelicerata</taxon>
        <taxon>Arachnida</taxon>
        <taxon>Acari</taxon>
        <taxon>Acariformes</taxon>
        <taxon>Sarcoptiformes</taxon>
        <taxon>Astigmata</taxon>
        <taxon>Glycyphagoidea</taxon>
        <taxon>Echimyopodidae</taxon>
        <taxon>Blomia</taxon>
    </lineage>
</organism>
<dbReference type="GO" id="GO:0006887">
    <property type="term" value="P:exocytosis"/>
    <property type="evidence" value="ECO:0007669"/>
    <property type="project" value="UniProtKB-KW"/>
</dbReference>
<evidence type="ECO:0000256" key="1">
    <source>
        <dbReference type="ARBA" id="ARBA00002660"/>
    </source>
</evidence>
<evidence type="ECO:0000256" key="6">
    <source>
        <dbReference type="ARBA" id="ARBA00022448"/>
    </source>
</evidence>
<keyword evidence="6" id="KW-0813">Transport</keyword>
<feature type="region of interest" description="Disordered" evidence="9">
    <location>
        <begin position="329"/>
        <end position="357"/>
    </location>
</feature>
<evidence type="ECO:0000256" key="7">
    <source>
        <dbReference type="ARBA" id="ARBA00022483"/>
    </source>
</evidence>
<dbReference type="SUPFAM" id="SSF50729">
    <property type="entry name" value="PH domain-like"/>
    <property type="match status" value="1"/>
</dbReference>
<dbReference type="InterPro" id="IPR042561">
    <property type="entry name" value="Exo84_C_1"/>
</dbReference>
<evidence type="ECO:0000313" key="12">
    <source>
        <dbReference type="Proteomes" id="UP001142055"/>
    </source>
</evidence>
<dbReference type="Pfam" id="PF08700">
    <property type="entry name" value="VPS51_Exo84_N"/>
    <property type="match status" value="1"/>
</dbReference>
<dbReference type="InterPro" id="IPR016159">
    <property type="entry name" value="Cullin_repeat-like_dom_sf"/>
</dbReference>
<dbReference type="GO" id="GO:0048471">
    <property type="term" value="C:perinuclear region of cytoplasm"/>
    <property type="evidence" value="ECO:0007669"/>
    <property type="project" value="UniProtKB-SubCell"/>
</dbReference>
<dbReference type="PANTHER" id="PTHR21426:SF12">
    <property type="entry name" value="EXOCYST COMPLEX COMPONENT 8"/>
    <property type="match status" value="1"/>
</dbReference>
<dbReference type="GO" id="GO:0006893">
    <property type="term" value="P:Golgi to plasma membrane transport"/>
    <property type="evidence" value="ECO:0007669"/>
    <property type="project" value="TreeGrafter"/>
</dbReference>
<dbReference type="EMBL" id="JAPWDV010000001">
    <property type="protein sequence ID" value="KAJ6225708.1"/>
    <property type="molecule type" value="Genomic_DNA"/>
</dbReference>
<evidence type="ECO:0000256" key="3">
    <source>
        <dbReference type="ARBA" id="ARBA00004624"/>
    </source>
</evidence>
<gene>
    <name evidence="11" type="ORF">RDWZM_004253</name>
</gene>
<dbReference type="Gene3D" id="1.20.58.1210">
    <property type="entry name" value="Exo84p, N-terminal helical domain"/>
    <property type="match status" value="1"/>
</dbReference>
<evidence type="ECO:0000256" key="9">
    <source>
        <dbReference type="SAM" id="MobiDB-lite"/>
    </source>
</evidence>
<feature type="compositionally biased region" description="Polar residues" evidence="9">
    <location>
        <begin position="331"/>
        <end position="340"/>
    </location>
</feature>